<dbReference type="InterPro" id="IPR017853">
    <property type="entry name" value="GH"/>
</dbReference>
<organism evidence="2 3">
    <name type="scientific">Trichostrongylus colubriformis</name>
    <name type="common">Black scour worm</name>
    <dbReference type="NCBI Taxonomy" id="6319"/>
    <lineage>
        <taxon>Eukaryota</taxon>
        <taxon>Metazoa</taxon>
        <taxon>Ecdysozoa</taxon>
        <taxon>Nematoda</taxon>
        <taxon>Chromadorea</taxon>
        <taxon>Rhabditida</taxon>
        <taxon>Rhabditina</taxon>
        <taxon>Rhabditomorpha</taxon>
        <taxon>Strongyloidea</taxon>
        <taxon>Trichostrongylidae</taxon>
        <taxon>Trichostrongylus</taxon>
    </lineage>
</organism>
<comment type="caution">
    <text evidence="2">The sequence shown here is derived from an EMBL/GenBank/DDBJ whole genome shotgun (WGS) entry which is preliminary data.</text>
</comment>
<feature type="signal peptide" evidence="1">
    <location>
        <begin position="1"/>
        <end position="17"/>
    </location>
</feature>
<keyword evidence="3" id="KW-1185">Reference proteome</keyword>
<dbReference type="PANTHER" id="PTHR23208">
    <property type="entry name" value="LYSOZYME PROTEIN"/>
    <property type="match status" value="1"/>
</dbReference>
<dbReference type="PANTHER" id="PTHR23208:SF36">
    <property type="entry name" value="LYSOZYME-RELATED"/>
    <property type="match status" value="1"/>
</dbReference>
<reference evidence="2 3" key="1">
    <citation type="submission" date="2019-10" db="EMBL/GenBank/DDBJ databases">
        <title>Assembly and Annotation for the nematode Trichostrongylus colubriformis.</title>
        <authorList>
            <person name="Martin J."/>
        </authorList>
    </citation>
    <scope>NUCLEOTIDE SEQUENCE [LARGE SCALE GENOMIC DNA]</scope>
    <source>
        <strain evidence="2">G859</strain>
        <tissue evidence="2">Whole worm</tissue>
    </source>
</reference>
<proteinExistence type="predicted"/>
<evidence type="ECO:0000313" key="2">
    <source>
        <dbReference type="EMBL" id="KAK5969494.1"/>
    </source>
</evidence>
<dbReference type="Gene3D" id="3.20.20.80">
    <property type="entry name" value="Glycosidases"/>
    <property type="match status" value="1"/>
</dbReference>
<dbReference type="AlphaFoldDB" id="A0AAN8ICP8"/>
<dbReference type="EMBL" id="WIXE01020087">
    <property type="protein sequence ID" value="KAK5969494.1"/>
    <property type="molecule type" value="Genomic_DNA"/>
</dbReference>
<name>A0AAN8ICP8_TRICO</name>
<dbReference type="SUPFAM" id="SSF51445">
    <property type="entry name" value="(Trans)glycosidases"/>
    <property type="match status" value="1"/>
</dbReference>
<evidence type="ECO:0000256" key="1">
    <source>
        <dbReference type="SAM" id="SignalP"/>
    </source>
</evidence>
<feature type="chain" id="PRO_5042871008" evidence="1">
    <location>
        <begin position="18"/>
        <end position="211"/>
    </location>
</feature>
<dbReference type="InterPro" id="IPR051595">
    <property type="entry name" value="GH25_Enzymes"/>
</dbReference>
<accession>A0AAN8ICP8</accession>
<dbReference type="GO" id="GO:0045087">
    <property type="term" value="P:innate immune response"/>
    <property type="evidence" value="ECO:0007669"/>
    <property type="project" value="TreeGrafter"/>
</dbReference>
<gene>
    <name evidence="2" type="ORF">GCK32_017313</name>
</gene>
<dbReference type="GO" id="GO:0007165">
    <property type="term" value="P:signal transduction"/>
    <property type="evidence" value="ECO:0007669"/>
    <property type="project" value="TreeGrafter"/>
</dbReference>
<sequence>MQGFLVLSACLVLSCSASPVVQKVEQAPALKQEGASELASFAYAVDLSAPVSVAGFQCILSNLYKVAFIRLFFSGREQFGPFDPAKRRSAFQQYGLTIGIYTNINEWNQITGAATINNAMLWYWNTYGSGVSNETPANFNDFRSFAGWTSPSVKQFAQVESVCGITVNRDIYSLSSAAVAGMSKREKSDQITVGGLGLGGAAILGKPEIRQ</sequence>
<dbReference type="Proteomes" id="UP001331761">
    <property type="component" value="Unassembled WGS sequence"/>
</dbReference>
<protein>
    <submittedName>
        <fullName evidence="2">Uncharacterized protein</fullName>
    </submittedName>
</protein>
<evidence type="ECO:0000313" key="3">
    <source>
        <dbReference type="Proteomes" id="UP001331761"/>
    </source>
</evidence>
<keyword evidence="1" id="KW-0732">Signal</keyword>